<proteinExistence type="predicted"/>
<name>A0A7C4W094_9BACT</name>
<sequence>MKKWFMIGMMGLFLAGCGTAAKESEFWKHDSVYRSGDHLKYSWGGYVPTTPDEVQKSVEQKWWGIPVGAK</sequence>
<comment type="caution">
    <text evidence="2">The sequence shown here is derived from an EMBL/GenBank/DDBJ whole genome shotgun (WGS) entry which is preliminary data.</text>
</comment>
<feature type="signal peptide" evidence="1">
    <location>
        <begin position="1"/>
        <end position="20"/>
    </location>
</feature>
<protein>
    <recommendedName>
        <fullName evidence="3">Lipoprotein</fullName>
    </recommendedName>
</protein>
<organism evidence="2">
    <name type="scientific">Desulfatirhabdium butyrativorans</name>
    <dbReference type="NCBI Taxonomy" id="340467"/>
    <lineage>
        <taxon>Bacteria</taxon>
        <taxon>Pseudomonadati</taxon>
        <taxon>Thermodesulfobacteriota</taxon>
        <taxon>Desulfobacteria</taxon>
        <taxon>Desulfobacterales</taxon>
        <taxon>Desulfatirhabdiaceae</taxon>
        <taxon>Desulfatirhabdium</taxon>
    </lineage>
</organism>
<evidence type="ECO:0000256" key="1">
    <source>
        <dbReference type="SAM" id="SignalP"/>
    </source>
</evidence>
<keyword evidence="1" id="KW-0732">Signal</keyword>
<dbReference type="EMBL" id="DSUH01000394">
    <property type="protein sequence ID" value="HGU34594.1"/>
    <property type="molecule type" value="Genomic_DNA"/>
</dbReference>
<evidence type="ECO:0000313" key="2">
    <source>
        <dbReference type="EMBL" id="HGU34594.1"/>
    </source>
</evidence>
<dbReference type="PROSITE" id="PS51257">
    <property type="entry name" value="PROKAR_LIPOPROTEIN"/>
    <property type="match status" value="1"/>
</dbReference>
<gene>
    <name evidence="2" type="ORF">ENS29_17380</name>
</gene>
<feature type="chain" id="PRO_5028144245" description="Lipoprotein" evidence="1">
    <location>
        <begin position="21"/>
        <end position="70"/>
    </location>
</feature>
<reference evidence="2" key="1">
    <citation type="journal article" date="2020" name="mSystems">
        <title>Genome- and Community-Level Interaction Insights into Carbon Utilization and Element Cycling Functions of Hydrothermarchaeota in Hydrothermal Sediment.</title>
        <authorList>
            <person name="Zhou Z."/>
            <person name="Liu Y."/>
            <person name="Xu W."/>
            <person name="Pan J."/>
            <person name="Luo Z.H."/>
            <person name="Li M."/>
        </authorList>
    </citation>
    <scope>NUCLEOTIDE SEQUENCE [LARGE SCALE GENOMIC DNA]</scope>
    <source>
        <strain evidence="2">SpSt-477</strain>
    </source>
</reference>
<evidence type="ECO:0008006" key="3">
    <source>
        <dbReference type="Google" id="ProtNLM"/>
    </source>
</evidence>
<accession>A0A7C4W094</accession>
<dbReference type="AlphaFoldDB" id="A0A7C4W094"/>